<evidence type="ECO:0000313" key="1">
    <source>
        <dbReference type="EMBL" id="MDX8045518.1"/>
    </source>
</evidence>
<proteinExistence type="predicted"/>
<dbReference type="Proteomes" id="UP001277972">
    <property type="component" value="Unassembled WGS sequence"/>
</dbReference>
<keyword evidence="2" id="KW-1185">Reference proteome</keyword>
<protein>
    <submittedName>
        <fullName evidence="1">SDR family NAD(P)-dependent oxidoreductase</fullName>
    </submittedName>
</protein>
<name>A0ACC6M3R0_9BACI</name>
<comment type="caution">
    <text evidence="1">The sequence shown here is derived from an EMBL/GenBank/DDBJ whole genome shotgun (WGS) entry which is preliminary data.</text>
</comment>
<organism evidence="1 2">
    <name type="scientific">Gracilibacillus pellucidus</name>
    <dbReference type="NCBI Taxonomy" id="3095368"/>
    <lineage>
        <taxon>Bacteria</taxon>
        <taxon>Bacillati</taxon>
        <taxon>Bacillota</taxon>
        <taxon>Bacilli</taxon>
        <taxon>Bacillales</taxon>
        <taxon>Bacillaceae</taxon>
        <taxon>Gracilibacillus</taxon>
    </lineage>
</organism>
<gene>
    <name evidence="1" type="ORF">SH601_05915</name>
</gene>
<dbReference type="EMBL" id="JAWZSR010000003">
    <property type="protein sequence ID" value="MDX8045518.1"/>
    <property type="molecule type" value="Genomic_DNA"/>
</dbReference>
<reference evidence="1" key="1">
    <citation type="submission" date="2023-11" db="EMBL/GenBank/DDBJ databases">
        <title>Gracilibacillus pellucida a moderately halophilic bacterium isolated from saline soil in Xinjiang province.</title>
        <authorList>
            <person name="Zhang Z."/>
            <person name="Tan F."/>
            <person name="Wang Y."/>
            <person name="Xia M."/>
        </authorList>
    </citation>
    <scope>NUCLEOTIDE SEQUENCE</scope>
    <source>
        <strain evidence="1">S3-1-1</strain>
    </source>
</reference>
<sequence length="248" mass="27085">MLLQDKVAIVSGASRGIGRQTALTLAWHGASLVISGTKVDLLNEVAGKVNEMGRKCMVSVGDVTNFETATKVVSQAIKEYGHIDILINNAGMNMRTSTLDMDIEDWKKVMDVNLNGNIYFCKAVLPYMIKQNYGKIVNVSSTTAKSGHKNAIPAYGASKAGIDYLTKHLAIEMAEYNIYVNGVSPGPVETDMIKQWSDEYYQTVVSKIPLKKLGKPQNVADVILFLASFMSDFITGETININGGTYMN</sequence>
<accession>A0ACC6M3R0</accession>
<evidence type="ECO:0000313" key="2">
    <source>
        <dbReference type="Proteomes" id="UP001277972"/>
    </source>
</evidence>